<evidence type="ECO:0000313" key="2">
    <source>
        <dbReference type="WBParaSite" id="DME_0000686501-mRNA-1"/>
    </source>
</evidence>
<evidence type="ECO:0000313" key="1">
    <source>
        <dbReference type="Proteomes" id="UP000038040"/>
    </source>
</evidence>
<reference evidence="2" key="1">
    <citation type="submission" date="2016-04" db="UniProtKB">
        <authorList>
            <consortium name="WormBaseParasite"/>
        </authorList>
    </citation>
    <scope>IDENTIFICATION</scope>
</reference>
<accession>A0A158Q598</accession>
<sequence>LLSVARKCELLKERSLAISHSLKFTDLEANKPRKIVFSDCDDGGVSIVNRHIGKRGAKLTEMEMKFGNDRRFKLDDRFFENFDDEAIDNNETENERIKELTILSKVLGTNVFDFGLNKAVKIRSKEIVPFSRFDPDDAQHSSWIHSRMGKVPNEEVIF</sequence>
<dbReference type="WBParaSite" id="DME_0000686501-mRNA-1">
    <property type="protein sequence ID" value="DME_0000686501-mRNA-1"/>
    <property type="gene ID" value="DME_0000686501"/>
</dbReference>
<organism evidence="1 2">
    <name type="scientific">Dracunculus medinensis</name>
    <name type="common">Guinea worm</name>
    <dbReference type="NCBI Taxonomy" id="318479"/>
    <lineage>
        <taxon>Eukaryota</taxon>
        <taxon>Metazoa</taxon>
        <taxon>Ecdysozoa</taxon>
        <taxon>Nematoda</taxon>
        <taxon>Chromadorea</taxon>
        <taxon>Rhabditida</taxon>
        <taxon>Spirurina</taxon>
        <taxon>Dracunculoidea</taxon>
        <taxon>Dracunculidae</taxon>
        <taxon>Dracunculus</taxon>
    </lineage>
</organism>
<dbReference type="AlphaFoldDB" id="A0A158Q598"/>
<proteinExistence type="predicted"/>
<dbReference type="Proteomes" id="UP000038040">
    <property type="component" value="Unplaced"/>
</dbReference>
<name>A0A158Q598_DRAME</name>
<protein>
    <submittedName>
        <fullName evidence="2">NUC153 domain-containing protein</fullName>
    </submittedName>
</protein>